<evidence type="ECO:0000313" key="2">
    <source>
        <dbReference type="Proteomes" id="UP001443914"/>
    </source>
</evidence>
<dbReference type="AlphaFoldDB" id="A0AAW1H7I2"/>
<keyword evidence="2" id="KW-1185">Reference proteome</keyword>
<dbReference type="Proteomes" id="UP001443914">
    <property type="component" value="Unassembled WGS sequence"/>
</dbReference>
<evidence type="ECO:0000313" key="1">
    <source>
        <dbReference type="EMBL" id="KAK9672008.1"/>
    </source>
</evidence>
<protein>
    <submittedName>
        <fullName evidence="1">Uncharacterized protein</fullName>
    </submittedName>
</protein>
<organism evidence="1 2">
    <name type="scientific">Saponaria officinalis</name>
    <name type="common">Common soapwort</name>
    <name type="synonym">Lychnis saponaria</name>
    <dbReference type="NCBI Taxonomy" id="3572"/>
    <lineage>
        <taxon>Eukaryota</taxon>
        <taxon>Viridiplantae</taxon>
        <taxon>Streptophyta</taxon>
        <taxon>Embryophyta</taxon>
        <taxon>Tracheophyta</taxon>
        <taxon>Spermatophyta</taxon>
        <taxon>Magnoliopsida</taxon>
        <taxon>eudicotyledons</taxon>
        <taxon>Gunneridae</taxon>
        <taxon>Pentapetalae</taxon>
        <taxon>Caryophyllales</taxon>
        <taxon>Caryophyllaceae</taxon>
        <taxon>Caryophylleae</taxon>
        <taxon>Saponaria</taxon>
    </lineage>
</organism>
<proteinExistence type="predicted"/>
<comment type="caution">
    <text evidence="1">The sequence shown here is derived from an EMBL/GenBank/DDBJ whole genome shotgun (WGS) entry which is preliminary data.</text>
</comment>
<gene>
    <name evidence="1" type="ORF">RND81_12G069800</name>
</gene>
<dbReference type="EMBL" id="JBDFQZ010000012">
    <property type="protein sequence ID" value="KAK9672008.1"/>
    <property type="molecule type" value="Genomic_DNA"/>
</dbReference>
<reference evidence="1" key="1">
    <citation type="submission" date="2024-03" db="EMBL/GenBank/DDBJ databases">
        <title>WGS assembly of Saponaria officinalis var. Norfolk2.</title>
        <authorList>
            <person name="Jenkins J."/>
            <person name="Shu S."/>
            <person name="Grimwood J."/>
            <person name="Barry K."/>
            <person name="Goodstein D."/>
            <person name="Schmutz J."/>
            <person name="Leebens-Mack J."/>
            <person name="Osbourn A."/>
        </authorList>
    </citation>
    <scope>NUCLEOTIDE SEQUENCE [LARGE SCALE GENOMIC DNA]</scope>
    <source>
        <strain evidence="1">JIC</strain>
    </source>
</reference>
<name>A0AAW1H7I2_SAPOF</name>
<accession>A0AAW1H7I2</accession>
<sequence>MLSPSWQCPQQSMSVEYGFFLMHFMFDIVKNCTTSTDLEKVWSSIMEDSYIDCEINEIRDKWVNTSLIVVVVRIIVSLVDFTKPSFMYIFSLRLFMIRYIKIV</sequence>